<feature type="repeat" description="WD" evidence="3">
    <location>
        <begin position="1052"/>
        <end position="1093"/>
    </location>
</feature>
<dbReference type="PROSITE" id="PS50837">
    <property type="entry name" value="NACHT"/>
    <property type="match status" value="1"/>
</dbReference>
<feature type="repeat" description="WD" evidence="3">
    <location>
        <begin position="1261"/>
        <end position="1302"/>
    </location>
</feature>
<dbReference type="InterPro" id="IPR036322">
    <property type="entry name" value="WD40_repeat_dom_sf"/>
</dbReference>
<feature type="repeat" description="WD" evidence="3">
    <location>
        <begin position="801"/>
        <end position="842"/>
    </location>
</feature>
<dbReference type="InterPro" id="IPR050505">
    <property type="entry name" value="WDR55/POC1"/>
</dbReference>
<feature type="repeat" description="WD" evidence="3">
    <location>
        <begin position="1094"/>
        <end position="1135"/>
    </location>
</feature>
<comment type="caution">
    <text evidence="5">The sequence shown here is derived from an EMBL/GenBank/DDBJ whole genome shotgun (WGS) entry which is preliminary data.</text>
</comment>
<dbReference type="PROSITE" id="PS50082">
    <property type="entry name" value="WD_REPEATS_2"/>
    <property type="match status" value="11"/>
</dbReference>
<dbReference type="InterPro" id="IPR027417">
    <property type="entry name" value="P-loop_NTPase"/>
</dbReference>
<feature type="domain" description="NACHT" evidence="4">
    <location>
        <begin position="205"/>
        <end position="354"/>
    </location>
</feature>
<evidence type="ECO:0000313" key="6">
    <source>
        <dbReference type="Proteomes" id="UP000717696"/>
    </source>
</evidence>
<dbReference type="Gene3D" id="2.130.10.10">
    <property type="entry name" value="YVTN repeat-like/Quinoprotein amine dehydrogenase"/>
    <property type="match status" value="5"/>
</dbReference>
<evidence type="ECO:0000259" key="4">
    <source>
        <dbReference type="PROSITE" id="PS50837"/>
    </source>
</evidence>
<feature type="repeat" description="WD" evidence="3">
    <location>
        <begin position="885"/>
        <end position="916"/>
    </location>
</feature>
<dbReference type="InterPro" id="IPR015943">
    <property type="entry name" value="WD40/YVTN_repeat-like_dom_sf"/>
</dbReference>
<feature type="repeat" description="WD" evidence="3">
    <location>
        <begin position="759"/>
        <end position="800"/>
    </location>
</feature>
<dbReference type="InterPro" id="IPR056884">
    <property type="entry name" value="NPHP3-like_N"/>
</dbReference>
<evidence type="ECO:0000256" key="2">
    <source>
        <dbReference type="ARBA" id="ARBA00022737"/>
    </source>
</evidence>
<feature type="repeat" description="WD" evidence="3">
    <location>
        <begin position="927"/>
        <end position="968"/>
    </location>
</feature>
<evidence type="ECO:0000313" key="5">
    <source>
        <dbReference type="EMBL" id="KAH7139946.1"/>
    </source>
</evidence>
<name>A0A9P9EMU6_9HYPO</name>
<feature type="repeat" description="WD" evidence="3">
    <location>
        <begin position="1179"/>
        <end position="1220"/>
    </location>
</feature>
<evidence type="ECO:0000256" key="3">
    <source>
        <dbReference type="PROSITE-ProRule" id="PRU00221"/>
    </source>
</evidence>
<dbReference type="PANTHER" id="PTHR44019:SF8">
    <property type="entry name" value="POC1 CENTRIOLAR PROTEIN HOMOLOG"/>
    <property type="match status" value="1"/>
</dbReference>
<proteinExistence type="predicted"/>
<dbReference type="EMBL" id="JAGMUU010000014">
    <property type="protein sequence ID" value="KAH7139946.1"/>
    <property type="molecule type" value="Genomic_DNA"/>
</dbReference>
<organism evidence="5 6">
    <name type="scientific">Dactylonectria estremocensis</name>
    <dbReference type="NCBI Taxonomy" id="1079267"/>
    <lineage>
        <taxon>Eukaryota</taxon>
        <taxon>Fungi</taxon>
        <taxon>Dikarya</taxon>
        <taxon>Ascomycota</taxon>
        <taxon>Pezizomycotina</taxon>
        <taxon>Sordariomycetes</taxon>
        <taxon>Hypocreomycetidae</taxon>
        <taxon>Hypocreales</taxon>
        <taxon>Nectriaceae</taxon>
        <taxon>Dactylonectria</taxon>
    </lineage>
</organism>
<accession>A0A9P9EMU6</accession>
<dbReference type="CDD" id="cd00200">
    <property type="entry name" value="WD40"/>
    <property type="match status" value="2"/>
</dbReference>
<keyword evidence="2" id="KW-0677">Repeat</keyword>
<feature type="repeat" description="WD" evidence="3">
    <location>
        <begin position="1017"/>
        <end position="1041"/>
    </location>
</feature>
<dbReference type="SUPFAM" id="SSF50978">
    <property type="entry name" value="WD40 repeat-like"/>
    <property type="match status" value="2"/>
</dbReference>
<dbReference type="InterPro" id="IPR020472">
    <property type="entry name" value="WD40_PAC1"/>
</dbReference>
<dbReference type="InterPro" id="IPR001680">
    <property type="entry name" value="WD40_rpt"/>
</dbReference>
<dbReference type="PANTHER" id="PTHR44019">
    <property type="entry name" value="WD REPEAT-CONTAINING PROTEIN 55"/>
    <property type="match status" value="1"/>
</dbReference>
<dbReference type="SUPFAM" id="SSF52540">
    <property type="entry name" value="P-loop containing nucleoside triphosphate hydrolases"/>
    <property type="match status" value="1"/>
</dbReference>
<dbReference type="SMART" id="SM00320">
    <property type="entry name" value="WD40"/>
    <property type="match status" value="13"/>
</dbReference>
<feature type="repeat" description="WD" evidence="3">
    <location>
        <begin position="1227"/>
        <end position="1261"/>
    </location>
</feature>
<keyword evidence="1 3" id="KW-0853">WD repeat</keyword>
<protein>
    <submittedName>
        <fullName evidence="5">Vegetative incompatibility protein HET-E-1</fullName>
    </submittedName>
</protein>
<gene>
    <name evidence="5" type="ORF">B0J13DRAFT_505319</name>
</gene>
<dbReference type="OrthoDB" id="538223at2759"/>
<dbReference type="InterPro" id="IPR007111">
    <property type="entry name" value="NACHT_NTPase"/>
</dbReference>
<dbReference type="Pfam" id="PF00400">
    <property type="entry name" value="WD40"/>
    <property type="match status" value="13"/>
</dbReference>
<keyword evidence="6" id="KW-1185">Reference proteome</keyword>
<feature type="repeat" description="WD" evidence="3">
    <location>
        <begin position="969"/>
        <end position="1010"/>
    </location>
</feature>
<dbReference type="Pfam" id="PF24883">
    <property type="entry name" value="NPHP3_N"/>
    <property type="match status" value="1"/>
</dbReference>
<reference evidence="5" key="1">
    <citation type="journal article" date="2021" name="Nat. Commun.">
        <title>Genetic determinants of endophytism in the Arabidopsis root mycobiome.</title>
        <authorList>
            <person name="Mesny F."/>
            <person name="Miyauchi S."/>
            <person name="Thiergart T."/>
            <person name="Pickel B."/>
            <person name="Atanasova L."/>
            <person name="Karlsson M."/>
            <person name="Huettel B."/>
            <person name="Barry K.W."/>
            <person name="Haridas S."/>
            <person name="Chen C."/>
            <person name="Bauer D."/>
            <person name="Andreopoulos W."/>
            <person name="Pangilinan J."/>
            <person name="LaButti K."/>
            <person name="Riley R."/>
            <person name="Lipzen A."/>
            <person name="Clum A."/>
            <person name="Drula E."/>
            <person name="Henrissat B."/>
            <person name="Kohler A."/>
            <person name="Grigoriev I.V."/>
            <person name="Martin F.M."/>
            <person name="Hacquard S."/>
        </authorList>
    </citation>
    <scope>NUCLEOTIDE SEQUENCE</scope>
    <source>
        <strain evidence="5">MPI-CAGE-AT-0021</strain>
    </source>
</reference>
<dbReference type="PROSITE" id="PS50294">
    <property type="entry name" value="WD_REPEATS_REGION"/>
    <property type="match status" value="8"/>
</dbReference>
<evidence type="ECO:0000256" key="1">
    <source>
        <dbReference type="ARBA" id="ARBA00022574"/>
    </source>
</evidence>
<sequence>MMEAIGVAANVIAVVDISVKVASLCLQYAKDVKNAAADIERLHGEVTNLRNVSEQVRDLLGGPNGEKLKNSQTLDVALKRSVSLLAELERNLEPKNSSKFRRRLGLRAFNWPFQSAELEASVRSLRKLSQTVSQTLQVDQTGVLLEVDQNLLNLEQKTVLGTLPVAAGASFDSRDEEHNPTCLQNTRVDLLQSIYEWANDPSAKPVFWLNGMAGTGKSTISRTIAQQFAQSGQLGASFFFKRGEADRGGLSKFFTTIAAQLAERYPIIAPHIKSAVDANPHAFGKASQEQFDKLILQPFVGVATNVLKSTTLVFVIDALDECDNDKDVKLVINLFSRTKGQRLPRLRFLITSRPELPIRLGFSSVEGTYQDLVLHEIPSTIIEHDIAAFLEYELLNINTEYNSSVSADRRLPPDWPGTESMRILVEMAIPLFIFAATICRFLADRRGGRSPSEKLKTVLQLQTRSQKSKLDATYLPILDNLIDGLHGEEKDFVLQQFRDIIGPIVILASPLSTSALCQILDVSTDSVHGQLDLLHSVLSIPLSPESPVRLLHLSFRDFLVDPEKQGKNPFWVDERCTHEKMAANCLRIMNQQLHEDMCRLVKPGTNRSSITTRVVESSMTSELQYACLYWVYHIQQQVSALLHDSSEVYDFLLSHILHWLEALSLMGRASEAVSILKALQGVLSLQGSEKLRGFVQDALRLTLVNLSAIDATPLQIYSSILAFAPKNSLVRQTFESQLPEWIDFAPEPEDDWDQCLQILEGHREPVNSVTFSPDGTLIASGARDMTVRIWRTEDGSCVQELEGHEDWISSVAFLPNGTILASASADNTIRLWRIDDGACVKTLEGPKKAIQSVAFSPDGTLSASGSSSNSVCIRRIEDGALMWELTGHESSVQSVAFSPDSSLIASASYDATVRIWTSKDGICAQHLQGHDHVVRAVAFSPDGTLIASGSEDKTVRIWRSAGGSCIHELKGHKDGISSVAFSPDGSRIASGSSDHTIRLWRSDNGVYIQELRSEIAITSVAFSPDALLIASASHGSVVQIWRNDDEVCVQNLNGHSDSVSQVALSPDGKLIASVSIDQTIRIWRSDNNVCLHELRGHTGMITSVMFSPNGTLVASAATDGTVWLWRSNDGVCVQKLTHDSSYVNLVAFAPDGDFVASATMQDHIVRIWHCEDGAFIRELSGHKRVIESVVFSPNGTLIASASVDETVRLWRSDDGACLQVLMVYSPVYSVLFSPDSTILASTSEDKIMRIWSSENGVCLHALKDHGSLTSVAFSPHSTLLASVLEDKRMRVWRMEDRVCVQEFRDSWTSRLEFDPSAPGPVTGEASVTPHASASPTQTAIQPLFKHLDNVEISPDGPWVLWQGSPIFWIPKPYRGGVCSLANGSMVILGCGSGRVIVMRFNDPGL</sequence>
<dbReference type="Proteomes" id="UP000717696">
    <property type="component" value="Unassembled WGS sequence"/>
</dbReference>
<dbReference type="PRINTS" id="PR00320">
    <property type="entry name" value="GPROTEINBRPT"/>
</dbReference>
<dbReference type="Gene3D" id="3.40.50.300">
    <property type="entry name" value="P-loop containing nucleotide triphosphate hydrolases"/>
    <property type="match status" value="1"/>
</dbReference>